<evidence type="ECO:0000256" key="2">
    <source>
        <dbReference type="ARBA" id="ARBA00022448"/>
    </source>
</evidence>
<dbReference type="Gene3D" id="3.40.50.300">
    <property type="entry name" value="P-loop containing nucleotide triphosphate hydrolases"/>
    <property type="match status" value="1"/>
</dbReference>
<dbReference type="GO" id="GO:0005524">
    <property type="term" value="F:ATP binding"/>
    <property type="evidence" value="ECO:0007669"/>
    <property type="project" value="UniProtKB-KW"/>
</dbReference>
<keyword evidence="6 9" id="KW-1133">Transmembrane helix</keyword>
<protein>
    <recommendedName>
        <fullName evidence="10">ABC transporter domain-containing protein</fullName>
    </recommendedName>
</protein>
<dbReference type="PROSITE" id="PS50893">
    <property type="entry name" value="ABC_TRANSPORTER_2"/>
    <property type="match status" value="1"/>
</dbReference>
<feature type="coiled-coil region" evidence="8">
    <location>
        <begin position="291"/>
        <end position="318"/>
    </location>
</feature>
<dbReference type="Pfam" id="PF01061">
    <property type="entry name" value="ABC2_membrane"/>
    <property type="match status" value="1"/>
</dbReference>
<evidence type="ECO:0000256" key="7">
    <source>
        <dbReference type="ARBA" id="ARBA00023136"/>
    </source>
</evidence>
<dbReference type="Proteomes" id="UP000054560">
    <property type="component" value="Unassembled WGS sequence"/>
</dbReference>
<dbReference type="InterPro" id="IPR013525">
    <property type="entry name" value="ABC2_TM"/>
</dbReference>
<dbReference type="InterPro" id="IPR043926">
    <property type="entry name" value="ABCG_dom"/>
</dbReference>
<dbReference type="CDD" id="cd03213">
    <property type="entry name" value="ABCG_EPDR"/>
    <property type="match status" value="1"/>
</dbReference>
<feature type="transmembrane region" description="Helical" evidence="9">
    <location>
        <begin position="517"/>
        <end position="536"/>
    </location>
</feature>
<dbReference type="PROSITE" id="PS00211">
    <property type="entry name" value="ABC_TRANSPORTER_1"/>
    <property type="match status" value="1"/>
</dbReference>
<keyword evidence="4" id="KW-0547">Nucleotide-binding</keyword>
<evidence type="ECO:0000256" key="5">
    <source>
        <dbReference type="ARBA" id="ARBA00022840"/>
    </source>
</evidence>
<dbReference type="Pfam" id="PF00005">
    <property type="entry name" value="ABC_tran"/>
    <property type="match status" value="1"/>
</dbReference>
<dbReference type="OrthoDB" id="66620at2759"/>
<comment type="subcellular location">
    <subcellularLocation>
        <location evidence="1">Membrane</location>
        <topology evidence="1">Multi-pass membrane protein</topology>
    </subcellularLocation>
</comment>
<evidence type="ECO:0000313" key="12">
    <source>
        <dbReference type="Proteomes" id="UP000054560"/>
    </source>
</evidence>
<keyword evidence="5" id="KW-0067">ATP-binding</keyword>
<name>A0A0L0FKS2_9EUKA</name>
<dbReference type="RefSeq" id="XP_014150505.1">
    <property type="nucleotide sequence ID" value="XM_014295030.1"/>
</dbReference>
<reference evidence="11 12" key="1">
    <citation type="submission" date="2011-02" db="EMBL/GenBank/DDBJ databases">
        <title>The Genome Sequence of Sphaeroforma arctica JP610.</title>
        <authorList>
            <consortium name="The Broad Institute Genome Sequencing Platform"/>
            <person name="Russ C."/>
            <person name="Cuomo C."/>
            <person name="Young S.K."/>
            <person name="Zeng Q."/>
            <person name="Gargeya S."/>
            <person name="Alvarado L."/>
            <person name="Berlin A."/>
            <person name="Chapman S.B."/>
            <person name="Chen Z."/>
            <person name="Freedman E."/>
            <person name="Gellesch M."/>
            <person name="Goldberg J."/>
            <person name="Griggs A."/>
            <person name="Gujja S."/>
            <person name="Heilman E."/>
            <person name="Heiman D."/>
            <person name="Howarth C."/>
            <person name="Mehta T."/>
            <person name="Neiman D."/>
            <person name="Pearson M."/>
            <person name="Roberts A."/>
            <person name="Saif S."/>
            <person name="Shea T."/>
            <person name="Shenoy N."/>
            <person name="Sisk P."/>
            <person name="Stolte C."/>
            <person name="Sykes S."/>
            <person name="White J."/>
            <person name="Yandava C."/>
            <person name="Burger G."/>
            <person name="Gray M.W."/>
            <person name="Holland P.W.H."/>
            <person name="King N."/>
            <person name="Lang F.B.F."/>
            <person name="Roger A.J."/>
            <person name="Ruiz-Trillo I."/>
            <person name="Haas B."/>
            <person name="Nusbaum C."/>
            <person name="Birren B."/>
        </authorList>
    </citation>
    <scope>NUCLEOTIDE SEQUENCE [LARGE SCALE GENOMIC DNA]</scope>
    <source>
        <strain evidence="11 12">JP610</strain>
    </source>
</reference>
<dbReference type="Pfam" id="PF19055">
    <property type="entry name" value="ABC2_membrane_7"/>
    <property type="match status" value="1"/>
</dbReference>
<dbReference type="AlphaFoldDB" id="A0A0L0FKS2"/>
<evidence type="ECO:0000256" key="6">
    <source>
        <dbReference type="ARBA" id="ARBA00022989"/>
    </source>
</evidence>
<keyword evidence="3 9" id="KW-0812">Transmembrane</keyword>
<keyword evidence="12" id="KW-1185">Reference proteome</keyword>
<dbReference type="EMBL" id="KQ243031">
    <property type="protein sequence ID" value="KNC76603.1"/>
    <property type="molecule type" value="Genomic_DNA"/>
</dbReference>
<dbReference type="eggNOG" id="KOG0061">
    <property type="taxonomic scope" value="Eukaryota"/>
</dbReference>
<dbReference type="InterPro" id="IPR027417">
    <property type="entry name" value="P-loop_NTPase"/>
</dbReference>
<evidence type="ECO:0000256" key="3">
    <source>
        <dbReference type="ARBA" id="ARBA00022692"/>
    </source>
</evidence>
<evidence type="ECO:0000256" key="1">
    <source>
        <dbReference type="ARBA" id="ARBA00004141"/>
    </source>
</evidence>
<dbReference type="SUPFAM" id="SSF52540">
    <property type="entry name" value="P-loop containing nucleoside triphosphate hydrolases"/>
    <property type="match status" value="1"/>
</dbReference>
<keyword evidence="7 9" id="KW-0472">Membrane</keyword>
<feature type="transmembrane region" description="Helical" evidence="9">
    <location>
        <begin position="380"/>
        <end position="403"/>
    </location>
</feature>
<dbReference type="GO" id="GO:0016020">
    <property type="term" value="C:membrane"/>
    <property type="evidence" value="ECO:0007669"/>
    <property type="project" value="UniProtKB-SubCell"/>
</dbReference>
<dbReference type="InterPro" id="IPR003439">
    <property type="entry name" value="ABC_transporter-like_ATP-bd"/>
</dbReference>
<feature type="domain" description="ABC transporter" evidence="10">
    <location>
        <begin position="8"/>
        <end position="247"/>
    </location>
</feature>
<evidence type="ECO:0000259" key="10">
    <source>
        <dbReference type="PROSITE" id="PS50893"/>
    </source>
</evidence>
<feature type="transmembrane region" description="Helical" evidence="9">
    <location>
        <begin position="490"/>
        <end position="510"/>
    </location>
</feature>
<dbReference type="STRING" id="667725.A0A0L0FKS2"/>
<keyword evidence="8" id="KW-0175">Coiled coil</keyword>
<evidence type="ECO:0000256" key="8">
    <source>
        <dbReference type="SAM" id="Coils"/>
    </source>
</evidence>
<feature type="transmembrane region" description="Helical" evidence="9">
    <location>
        <begin position="578"/>
        <end position="600"/>
    </location>
</feature>
<feature type="transmembrane region" description="Helical" evidence="9">
    <location>
        <begin position="349"/>
        <end position="368"/>
    </location>
</feature>
<dbReference type="GeneID" id="25911408"/>
<accession>A0A0L0FKS2</accession>
<organism evidence="11 12">
    <name type="scientific">Sphaeroforma arctica JP610</name>
    <dbReference type="NCBI Taxonomy" id="667725"/>
    <lineage>
        <taxon>Eukaryota</taxon>
        <taxon>Ichthyosporea</taxon>
        <taxon>Ichthyophonida</taxon>
        <taxon>Sphaeroforma</taxon>
    </lineage>
</organism>
<dbReference type="InterPro" id="IPR003593">
    <property type="entry name" value="AAA+_ATPase"/>
</dbReference>
<feature type="transmembrane region" description="Helical" evidence="9">
    <location>
        <begin position="460"/>
        <end position="484"/>
    </location>
</feature>
<dbReference type="InterPro" id="IPR017871">
    <property type="entry name" value="ABC_transporter-like_CS"/>
</dbReference>
<keyword evidence="2" id="KW-0813">Transport</keyword>
<dbReference type="GO" id="GO:0016887">
    <property type="term" value="F:ATP hydrolysis activity"/>
    <property type="evidence" value="ECO:0007669"/>
    <property type="project" value="InterPro"/>
</dbReference>
<evidence type="ECO:0000313" key="11">
    <source>
        <dbReference type="EMBL" id="KNC76603.1"/>
    </source>
</evidence>
<dbReference type="GO" id="GO:0140359">
    <property type="term" value="F:ABC-type transporter activity"/>
    <property type="evidence" value="ECO:0007669"/>
    <property type="project" value="InterPro"/>
</dbReference>
<evidence type="ECO:0000256" key="9">
    <source>
        <dbReference type="SAM" id="Phobius"/>
    </source>
</evidence>
<evidence type="ECO:0000256" key="4">
    <source>
        <dbReference type="ARBA" id="ARBA00022741"/>
    </source>
</evidence>
<sequence length="608" mass="68028">MWEKIRGLSMSGFPKSEMEDKFLLTNVTGTIKPNTMTALMGPSGAGKSTLLDVLAMRKNTGTIEGELLVNGSEPGAAYKRLVGYVEQRDILLPFLTPKEILFYTARIRLPRSVGTAYINERVAKVINELGLDVCQDTMIGNAQIRGISGGQAKRVNIGIELITDPRVLFLDEPTTGLDSATALEVMMVMRDITNRGRTTIATIHQPSTDVFNLFDKLCLLVAGNVVYLGPADSAVSYFEDIGFVYDDAMNPADYLIAVTGSGTGNGEKMVEGPDLTLKHFVEKYQGSQVSKNRMESTLNHKQSQLQRLELRRKSLVNTEPVRFINPSTWNTWQCLLRTVAGRKRDKGYWLSRFARVIFMTFLLCTTFPQQDKSCSASYNIVSVLNFGVMVFGFGAMSFLPGLMQTRNFFYRERQAQAYQVSSFYASEFLSELPVTIAQATLWTALNYPIIGLRASVSAGLLYFVILVISSEVGFAIAQCFTYLAKDMEQAAEMMLPVVLLNFLFAGFYIQRPLIPDYFIWCYYISFLGYAFSAFGINQWPSGECDGWQYCQGGTSITVCNDVIQSQWGIGVAGYSDQLWISMVGLCGLWVVWRILAYLALRFCRHDKR</sequence>
<dbReference type="PANTHER" id="PTHR19241">
    <property type="entry name" value="ATP-BINDING CASSETTE TRANSPORTER"/>
    <property type="match status" value="1"/>
</dbReference>
<dbReference type="SMART" id="SM00382">
    <property type="entry name" value="AAA"/>
    <property type="match status" value="1"/>
</dbReference>
<proteinExistence type="predicted"/>
<gene>
    <name evidence="11" type="ORF">SARC_10904</name>
</gene>